<evidence type="ECO:0000259" key="11">
    <source>
        <dbReference type="Pfam" id="PF07730"/>
    </source>
</evidence>
<evidence type="ECO:0000256" key="8">
    <source>
        <dbReference type="ARBA" id="ARBA00023012"/>
    </source>
</evidence>
<feature type="transmembrane region" description="Helical" evidence="9">
    <location>
        <begin position="68"/>
        <end position="85"/>
    </location>
</feature>
<dbReference type="InterPro" id="IPR036890">
    <property type="entry name" value="HATPase_C_sf"/>
</dbReference>
<name>A0ABT4RCQ6_9ACTN</name>
<comment type="caution">
    <text evidence="12">The sequence shown here is derived from an EMBL/GenBank/DDBJ whole genome shotgun (WGS) entry which is preliminary data.</text>
</comment>
<dbReference type="InterPro" id="IPR011712">
    <property type="entry name" value="Sig_transdc_His_kin_sub3_dim/P"/>
</dbReference>
<keyword evidence="7" id="KW-0067">ATP-binding</keyword>
<keyword evidence="6 12" id="KW-0418">Kinase</keyword>
<organism evidence="12 13">
    <name type="scientific">Solirubrobacter deserti</name>
    <dbReference type="NCBI Taxonomy" id="2282478"/>
    <lineage>
        <taxon>Bacteria</taxon>
        <taxon>Bacillati</taxon>
        <taxon>Actinomycetota</taxon>
        <taxon>Thermoleophilia</taxon>
        <taxon>Solirubrobacterales</taxon>
        <taxon>Solirubrobacteraceae</taxon>
        <taxon>Solirubrobacter</taxon>
    </lineage>
</organism>
<keyword evidence="3" id="KW-0597">Phosphoprotein</keyword>
<feature type="domain" description="Signal transduction histidine kinase subgroup 3 dimerisation and phosphoacceptor" evidence="11">
    <location>
        <begin position="99"/>
        <end position="154"/>
    </location>
</feature>
<proteinExistence type="predicted"/>
<gene>
    <name evidence="12" type="ORF">OJ962_02310</name>
</gene>
<evidence type="ECO:0000256" key="4">
    <source>
        <dbReference type="ARBA" id="ARBA00022679"/>
    </source>
</evidence>
<comment type="catalytic activity">
    <reaction evidence="1">
        <text>ATP + protein L-histidine = ADP + protein N-phospho-L-histidine.</text>
        <dbReference type="EC" id="2.7.13.3"/>
    </reaction>
</comment>
<dbReference type="EMBL" id="JAPCID010000003">
    <property type="protein sequence ID" value="MDA0136314.1"/>
    <property type="molecule type" value="Genomic_DNA"/>
</dbReference>
<evidence type="ECO:0000256" key="5">
    <source>
        <dbReference type="ARBA" id="ARBA00022741"/>
    </source>
</evidence>
<dbReference type="PANTHER" id="PTHR24421">
    <property type="entry name" value="NITRATE/NITRITE SENSOR PROTEIN NARX-RELATED"/>
    <property type="match status" value="1"/>
</dbReference>
<dbReference type="CDD" id="cd16917">
    <property type="entry name" value="HATPase_UhpB-NarQ-NarX-like"/>
    <property type="match status" value="1"/>
</dbReference>
<evidence type="ECO:0000259" key="10">
    <source>
        <dbReference type="Pfam" id="PF02518"/>
    </source>
</evidence>
<keyword evidence="8" id="KW-0902">Two-component regulatory system</keyword>
<evidence type="ECO:0000313" key="13">
    <source>
        <dbReference type="Proteomes" id="UP001147700"/>
    </source>
</evidence>
<dbReference type="SUPFAM" id="SSF55874">
    <property type="entry name" value="ATPase domain of HSP90 chaperone/DNA topoisomerase II/histidine kinase"/>
    <property type="match status" value="1"/>
</dbReference>
<keyword evidence="9" id="KW-0472">Membrane</keyword>
<protein>
    <recommendedName>
        <fullName evidence="2">histidine kinase</fullName>
        <ecNumber evidence="2">2.7.13.3</ecNumber>
    </recommendedName>
</protein>
<dbReference type="Gene3D" id="1.20.5.1930">
    <property type="match status" value="1"/>
</dbReference>
<evidence type="ECO:0000256" key="9">
    <source>
        <dbReference type="SAM" id="Phobius"/>
    </source>
</evidence>
<sequence>MWLVLRWKAIWLFAAIVAVSLALPFIALLALVPLYWIAADKGLKPATAAAAVLVAARFADFDHWAEPASIAVLGAAVIGSARFVTVRRELLTKNAAAEERLRIARELHDAVGHDVTLMVVQAEALAAVTGDERADAIAAQGRRTMAELSRVLRNEDPERKGLAQLDEVIDGARAAGVPITLTVEGEPRTLPQGLDASAYRIVQEAVTNVIRHAHGAPATVTIRYGADRLRLTIADEGGRSLGMNNGHGLIGISERVSAFGGSMIVDSGGDGHTVRADIPYA</sequence>
<accession>A0ABT4RCQ6</accession>
<evidence type="ECO:0000313" key="12">
    <source>
        <dbReference type="EMBL" id="MDA0136314.1"/>
    </source>
</evidence>
<dbReference type="InterPro" id="IPR003594">
    <property type="entry name" value="HATPase_dom"/>
</dbReference>
<dbReference type="RefSeq" id="WP_202955533.1">
    <property type="nucleotide sequence ID" value="NZ_JAPCID010000003.1"/>
</dbReference>
<evidence type="ECO:0000256" key="7">
    <source>
        <dbReference type="ARBA" id="ARBA00022840"/>
    </source>
</evidence>
<keyword evidence="5" id="KW-0547">Nucleotide-binding</keyword>
<reference evidence="12" key="1">
    <citation type="submission" date="2022-10" db="EMBL/GenBank/DDBJ databases">
        <title>The WGS of Solirubrobacter sp. CPCC 204708.</title>
        <authorList>
            <person name="Jiang Z."/>
        </authorList>
    </citation>
    <scope>NUCLEOTIDE SEQUENCE</scope>
    <source>
        <strain evidence="12">CPCC 204708</strain>
    </source>
</reference>
<dbReference type="PANTHER" id="PTHR24421:SF10">
    <property type="entry name" value="NITRATE_NITRITE SENSOR PROTEIN NARQ"/>
    <property type="match status" value="1"/>
</dbReference>
<keyword evidence="9" id="KW-0812">Transmembrane</keyword>
<dbReference type="EC" id="2.7.13.3" evidence="2"/>
<feature type="transmembrane region" description="Helical" evidence="9">
    <location>
        <begin position="12"/>
        <end position="37"/>
    </location>
</feature>
<dbReference type="Pfam" id="PF07730">
    <property type="entry name" value="HisKA_3"/>
    <property type="match status" value="1"/>
</dbReference>
<dbReference type="InterPro" id="IPR050482">
    <property type="entry name" value="Sensor_HK_TwoCompSys"/>
</dbReference>
<keyword evidence="9" id="KW-1133">Transmembrane helix</keyword>
<keyword evidence="4" id="KW-0808">Transferase</keyword>
<evidence type="ECO:0000256" key="1">
    <source>
        <dbReference type="ARBA" id="ARBA00000085"/>
    </source>
</evidence>
<evidence type="ECO:0000256" key="2">
    <source>
        <dbReference type="ARBA" id="ARBA00012438"/>
    </source>
</evidence>
<dbReference type="Proteomes" id="UP001147700">
    <property type="component" value="Unassembled WGS sequence"/>
</dbReference>
<keyword evidence="13" id="KW-1185">Reference proteome</keyword>
<dbReference type="Gene3D" id="3.30.565.10">
    <property type="entry name" value="Histidine kinase-like ATPase, C-terminal domain"/>
    <property type="match status" value="1"/>
</dbReference>
<evidence type="ECO:0000256" key="6">
    <source>
        <dbReference type="ARBA" id="ARBA00022777"/>
    </source>
</evidence>
<feature type="domain" description="Histidine kinase/HSP90-like ATPase" evidence="10">
    <location>
        <begin position="197"/>
        <end position="265"/>
    </location>
</feature>
<dbReference type="Pfam" id="PF02518">
    <property type="entry name" value="HATPase_c"/>
    <property type="match status" value="1"/>
</dbReference>
<evidence type="ECO:0000256" key="3">
    <source>
        <dbReference type="ARBA" id="ARBA00022553"/>
    </source>
</evidence>
<dbReference type="GO" id="GO:0016301">
    <property type="term" value="F:kinase activity"/>
    <property type="evidence" value="ECO:0007669"/>
    <property type="project" value="UniProtKB-KW"/>
</dbReference>